<organism evidence="1 2">
    <name type="scientific">Rhizophagus irregularis</name>
    <dbReference type="NCBI Taxonomy" id="588596"/>
    <lineage>
        <taxon>Eukaryota</taxon>
        <taxon>Fungi</taxon>
        <taxon>Fungi incertae sedis</taxon>
        <taxon>Mucoromycota</taxon>
        <taxon>Glomeromycotina</taxon>
        <taxon>Glomeromycetes</taxon>
        <taxon>Glomerales</taxon>
        <taxon>Glomeraceae</taxon>
        <taxon>Rhizophagus</taxon>
    </lineage>
</organism>
<comment type="caution">
    <text evidence="1">The sequence shown here is derived from an EMBL/GenBank/DDBJ whole genome shotgun (WGS) entry which is preliminary data.</text>
</comment>
<name>A0A915YUY4_9GLOM</name>
<sequence length="70" mass="8288">MSFTFDLINVCNSKLFFTSYIAIQEKIRKNLIKNFYVKKIQMIQLKNYLLALCDDIQSSMCEVTITKLRN</sequence>
<gene>
    <name evidence="1" type="ORF">CHRIB12_LOCUS4038</name>
</gene>
<dbReference type="Proteomes" id="UP000684084">
    <property type="component" value="Unassembled WGS sequence"/>
</dbReference>
<evidence type="ECO:0000313" key="1">
    <source>
        <dbReference type="EMBL" id="CAB5345432.1"/>
    </source>
</evidence>
<accession>A0A915YUY4</accession>
<dbReference type="OrthoDB" id="10357214at2759"/>
<proteinExistence type="predicted"/>
<dbReference type="AlphaFoldDB" id="A0A915YUY4"/>
<evidence type="ECO:0000313" key="2">
    <source>
        <dbReference type="Proteomes" id="UP000684084"/>
    </source>
</evidence>
<dbReference type="EMBL" id="CAGKOT010000006">
    <property type="protein sequence ID" value="CAB5345432.1"/>
    <property type="molecule type" value="Genomic_DNA"/>
</dbReference>
<reference evidence="1" key="1">
    <citation type="submission" date="2020-05" db="EMBL/GenBank/DDBJ databases">
        <authorList>
            <person name="Rincon C."/>
            <person name="Sanders R I."/>
            <person name="Robbins C."/>
            <person name="Chaturvedi A."/>
        </authorList>
    </citation>
    <scope>NUCLEOTIDE SEQUENCE</scope>
    <source>
        <strain evidence="1">CHB12</strain>
    </source>
</reference>
<protein>
    <submittedName>
        <fullName evidence="1">Uncharacterized protein</fullName>
    </submittedName>
</protein>